<reference evidence="6 7" key="1">
    <citation type="submission" date="2020-07" db="EMBL/GenBank/DDBJ databases">
        <title>Sequencing the genomes of 1000 actinobacteria strains.</title>
        <authorList>
            <person name="Klenk H.-P."/>
        </authorList>
    </citation>
    <scope>NUCLEOTIDE SEQUENCE [LARGE SCALE GENOMIC DNA]</scope>
    <source>
        <strain evidence="6 7">DSM 100723</strain>
    </source>
</reference>
<keyword evidence="4 5" id="KW-0472">Membrane</keyword>
<keyword evidence="2 5" id="KW-0812">Transmembrane</keyword>
<organism evidence="6 7">
    <name type="scientific">Microlunatus kandeliicorticis</name>
    <dbReference type="NCBI Taxonomy" id="1759536"/>
    <lineage>
        <taxon>Bacteria</taxon>
        <taxon>Bacillati</taxon>
        <taxon>Actinomycetota</taxon>
        <taxon>Actinomycetes</taxon>
        <taxon>Propionibacteriales</taxon>
        <taxon>Propionibacteriaceae</taxon>
        <taxon>Microlunatus</taxon>
    </lineage>
</organism>
<evidence type="ECO:0000256" key="5">
    <source>
        <dbReference type="SAM" id="Phobius"/>
    </source>
</evidence>
<dbReference type="EMBL" id="JACGWT010000002">
    <property type="protein sequence ID" value="MBA8793920.1"/>
    <property type="molecule type" value="Genomic_DNA"/>
</dbReference>
<proteinExistence type="predicted"/>
<keyword evidence="3 5" id="KW-1133">Transmembrane helix</keyword>
<dbReference type="RefSeq" id="WP_182559462.1">
    <property type="nucleotide sequence ID" value="NZ_JACGWT010000002.1"/>
</dbReference>
<dbReference type="InterPro" id="IPR032808">
    <property type="entry name" value="DoxX"/>
</dbReference>
<dbReference type="GO" id="GO:0016020">
    <property type="term" value="C:membrane"/>
    <property type="evidence" value="ECO:0007669"/>
    <property type="project" value="UniProtKB-SubCell"/>
</dbReference>
<evidence type="ECO:0000256" key="4">
    <source>
        <dbReference type="ARBA" id="ARBA00023136"/>
    </source>
</evidence>
<evidence type="ECO:0000313" key="6">
    <source>
        <dbReference type="EMBL" id="MBA8793920.1"/>
    </source>
</evidence>
<feature type="transmembrane region" description="Helical" evidence="5">
    <location>
        <begin position="102"/>
        <end position="121"/>
    </location>
</feature>
<dbReference type="AlphaFoldDB" id="A0A7W3P5J2"/>
<keyword evidence="7" id="KW-1185">Reference proteome</keyword>
<comment type="subcellular location">
    <subcellularLocation>
        <location evidence="1">Membrane</location>
        <topology evidence="1">Multi-pass membrane protein</topology>
    </subcellularLocation>
</comment>
<dbReference type="Proteomes" id="UP000523079">
    <property type="component" value="Unassembled WGS sequence"/>
</dbReference>
<accession>A0A7W3P5J2</accession>
<feature type="transmembrane region" description="Helical" evidence="5">
    <location>
        <begin position="6"/>
        <end position="26"/>
    </location>
</feature>
<sequence>MDVFAWICAVALAATFLVVGVMKLVVPREKLISMRSFGWAADWSSRDIRGIGLAETLGAIGVIVPWATGIAPVLTPIAAVGLTLIQVGAFRTHWQRGEKREAWGNVSLLSLAVVVAVIRFIQL</sequence>
<evidence type="ECO:0000313" key="7">
    <source>
        <dbReference type="Proteomes" id="UP000523079"/>
    </source>
</evidence>
<protein>
    <submittedName>
        <fullName evidence="6">Putative membrane protein YphA (DoxX/SURF4 family)</fullName>
    </submittedName>
</protein>
<evidence type="ECO:0000256" key="3">
    <source>
        <dbReference type="ARBA" id="ARBA00022989"/>
    </source>
</evidence>
<gene>
    <name evidence="6" type="ORF">FHX74_001525</name>
</gene>
<evidence type="ECO:0000256" key="2">
    <source>
        <dbReference type="ARBA" id="ARBA00022692"/>
    </source>
</evidence>
<comment type="caution">
    <text evidence="6">The sequence shown here is derived from an EMBL/GenBank/DDBJ whole genome shotgun (WGS) entry which is preliminary data.</text>
</comment>
<name>A0A7W3P5J2_9ACTN</name>
<dbReference type="Pfam" id="PF13564">
    <property type="entry name" value="DoxX_2"/>
    <property type="match status" value="1"/>
</dbReference>
<evidence type="ECO:0000256" key="1">
    <source>
        <dbReference type="ARBA" id="ARBA00004141"/>
    </source>
</evidence>
<feature type="transmembrane region" description="Helical" evidence="5">
    <location>
        <begin position="47"/>
        <end position="67"/>
    </location>
</feature>
<feature type="transmembrane region" description="Helical" evidence="5">
    <location>
        <begin position="73"/>
        <end position="90"/>
    </location>
</feature>